<dbReference type="SUPFAM" id="SSF52540">
    <property type="entry name" value="P-loop containing nucleoside triphosphate hydrolases"/>
    <property type="match status" value="1"/>
</dbReference>
<keyword evidence="5" id="KW-1185">Reference proteome</keyword>
<comment type="similarity">
    <text evidence="1">Belongs to the sulfotransferase 1 family.</text>
</comment>
<dbReference type="Proteomes" id="UP000821853">
    <property type="component" value="Unassembled WGS sequence"/>
</dbReference>
<sequence>MVSDLSVYQFQDGTFDDFFESWIEGSFGFGCFFEHVASGYALRNEPNVFFVTYEELKADTRNTVLKLAHFLGERYGKVLEDSSSGLLDKLLERSTPEYMKGLMVVSLERKPAPGAVAAATGQKVVTSKAGFEGDDKKYAVVRSAKVGGWKEYFKPEQLRRIEAKILSMGDRASFMSLWEDIHAEVVDTLYTK</sequence>
<accession>A0A9J6GUL4</accession>
<dbReference type="Gene3D" id="3.40.50.300">
    <property type="entry name" value="P-loop containing nucleotide triphosphate hydrolases"/>
    <property type="match status" value="1"/>
</dbReference>
<dbReference type="Pfam" id="PF00685">
    <property type="entry name" value="Sulfotransfer_1"/>
    <property type="match status" value="1"/>
</dbReference>
<reference evidence="4 5" key="1">
    <citation type="journal article" date="2020" name="Cell">
        <title>Large-Scale Comparative Analyses of Tick Genomes Elucidate Their Genetic Diversity and Vector Capacities.</title>
        <authorList>
            <consortium name="Tick Genome and Microbiome Consortium (TIGMIC)"/>
            <person name="Jia N."/>
            <person name="Wang J."/>
            <person name="Shi W."/>
            <person name="Du L."/>
            <person name="Sun Y."/>
            <person name="Zhan W."/>
            <person name="Jiang J.F."/>
            <person name="Wang Q."/>
            <person name="Zhang B."/>
            <person name="Ji P."/>
            <person name="Bell-Sakyi L."/>
            <person name="Cui X.M."/>
            <person name="Yuan T.T."/>
            <person name="Jiang B.G."/>
            <person name="Yang W.F."/>
            <person name="Lam T.T."/>
            <person name="Chang Q.C."/>
            <person name="Ding S.J."/>
            <person name="Wang X.J."/>
            <person name="Zhu J.G."/>
            <person name="Ruan X.D."/>
            <person name="Zhao L."/>
            <person name="Wei J.T."/>
            <person name="Ye R.Z."/>
            <person name="Que T.C."/>
            <person name="Du C.H."/>
            <person name="Zhou Y.H."/>
            <person name="Cheng J.X."/>
            <person name="Dai P.F."/>
            <person name="Guo W.B."/>
            <person name="Han X.H."/>
            <person name="Huang E.J."/>
            <person name="Li L.F."/>
            <person name="Wei W."/>
            <person name="Gao Y.C."/>
            <person name="Liu J.Z."/>
            <person name="Shao H.Z."/>
            <person name="Wang X."/>
            <person name="Wang C.C."/>
            <person name="Yang T.C."/>
            <person name="Huo Q.B."/>
            <person name="Li W."/>
            <person name="Chen H.Y."/>
            <person name="Chen S.E."/>
            <person name="Zhou L.G."/>
            <person name="Ni X.B."/>
            <person name="Tian J.H."/>
            <person name="Sheng Y."/>
            <person name="Liu T."/>
            <person name="Pan Y.S."/>
            <person name="Xia L.Y."/>
            <person name="Li J."/>
            <person name="Zhao F."/>
            <person name="Cao W.C."/>
        </authorList>
    </citation>
    <scope>NUCLEOTIDE SEQUENCE [LARGE SCALE GENOMIC DNA]</scope>
    <source>
        <strain evidence="4">HaeL-2018</strain>
    </source>
</reference>
<evidence type="ECO:0000256" key="1">
    <source>
        <dbReference type="ARBA" id="ARBA00005771"/>
    </source>
</evidence>
<dbReference type="VEuPathDB" id="VectorBase:HLOH_045978"/>
<evidence type="ECO:0000313" key="4">
    <source>
        <dbReference type="EMBL" id="KAH9378063.1"/>
    </source>
</evidence>
<dbReference type="GO" id="GO:0008146">
    <property type="term" value="F:sulfotransferase activity"/>
    <property type="evidence" value="ECO:0007669"/>
    <property type="project" value="InterPro"/>
</dbReference>
<comment type="caution">
    <text evidence="4">The sequence shown here is derived from an EMBL/GenBank/DDBJ whole genome shotgun (WGS) entry which is preliminary data.</text>
</comment>
<proteinExistence type="inferred from homology"/>
<dbReference type="PANTHER" id="PTHR11783">
    <property type="entry name" value="SULFOTRANSFERASE SULT"/>
    <property type="match status" value="1"/>
</dbReference>
<dbReference type="AlphaFoldDB" id="A0A9J6GUL4"/>
<dbReference type="OrthoDB" id="205623at2759"/>
<organism evidence="4 5">
    <name type="scientific">Haemaphysalis longicornis</name>
    <name type="common">Bush tick</name>
    <dbReference type="NCBI Taxonomy" id="44386"/>
    <lineage>
        <taxon>Eukaryota</taxon>
        <taxon>Metazoa</taxon>
        <taxon>Ecdysozoa</taxon>
        <taxon>Arthropoda</taxon>
        <taxon>Chelicerata</taxon>
        <taxon>Arachnida</taxon>
        <taxon>Acari</taxon>
        <taxon>Parasitiformes</taxon>
        <taxon>Ixodida</taxon>
        <taxon>Ixodoidea</taxon>
        <taxon>Ixodidae</taxon>
        <taxon>Haemaphysalinae</taxon>
        <taxon>Haemaphysalis</taxon>
    </lineage>
</organism>
<name>A0A9J6GUL4_HAELO</name>
<gene>
    <name evidence="4" type="ORF">HPB48_007113</name>
</gene>
<dbReference type="InterPro" id="IPR027417">
    <property type="entry name" value="P-loop_NTPase"/>
</dbReference>
<dbReference type="InterPro" id="IPR000863">
    <property type="entry name" value="Sulfotransferase_dom"/>
</dbReference>
<evidence type="ECO:0000313" key="5">
    <source>
        <dbReference type="Proteomes" id="UP000821853"/>
    </source>
</evidence>
<evidence type="ECO:0000256" key="2">
    <source>
        <dbReference type="ARBA" id="ARBA00022679"/>
    </source>
</evidence>
<evidence type="ECO:0000259" key="3">
    <source>
        <dbReference type="Pfam" id="PF00685"/>
    </source>
</evidence>
<keyword evidence="2" id="KW-0808">Transferase</keyword>
<protein>
    <recommendedName>
        <fullName evidence="3">Sulfotransferase domain-containing protein</fullName>
    </recommendedName>
</protein>
<feature type="domain" description="Sulfotransferase" evidence="3">
    <location>
        <begin position="11"/>
        <end position="163"/>
    </location>
</feature>
<dbReference type="EMBL" id="JABSTR010000008">
    <property type="protein sequence ID" value="KAH9378063.1"/>
    <property type="molecule type" value="Genomic_DNA"/>
</dbReference>